<dbReference type="PANTHER" id="PTHR11407">
    <property type="entry name" value="LYSOZYME C"/>
    <property type="match status" value="1"/>
</dbReference>
<evidence type="ECO:0000256" key="9">
    <source>
        <dbReference type="ARBA" id="ARBA00023295"/>
    </source>
</evidence>
<keyword evidence="11" id="KW-0732">Signal</keyword>
<comment type="catalytic activity">
    <reaction evidence="1">
        <text>Hydrolysis of (1-&gt;4)-beta-linkages between N-acetylmuramic acid and N-acetyl-D-glucosamine residues in a peptidoglycan and between N-acetyl-D-glucosamine residues in chitodextrins.</text>
        <dbReference type="EC" id="3.2.1.17"/>
    </reaction>
</comment>
<sequence>MKTLLVLALLLLSVSVQAKVYDRCEFARILKKSGMDGYRGVSLANWVCLAKWESNFNTKATNYNPGSQSTDYGIFQINSRYWCNDGKTPKAVNACHISCKGWHGKLIVRTKMSRSTFGVANCNCAVFLLQLTLSLSYL</sequence>
<organism evidence="12 13">
    <name type="scientific">Sus scrofa</name>
    <name type="common">Pig</name>
    <dbReference type="NCBI Taxonomy" id="9823"/>
    <lineage>
        <taxon>Eukaryota</taxon>
        <taxon>Metazoa</taxon>
        <taxon>Chordata</taxon>
        <taxon>Craniata</taxon>
        <taxon>Vertebrata</taxon>
        <taxon>Euteleostomi</taxon>
        <taxon>Mammalia</taxon>
        <taxon>Eutheria</taxon>
        <taxon>Laurasiatheria</taxon>
        <taxon>Artiodactyla</taxon>
        <taxon>Suina</taxon>
        <taxon>Suidae</taxon>
        <taxon>Sus</taxon>
    </lineage>
</organism>
<dbReference type="Gene3D" id="1.10.530.10">
    <property type="match status" value="1"/>
</dbReference>
<dbReference type="GO" id="GO:0042742">
    <property type="term" value="P:defense response to bacterium"/>
    <property type="evidence" value="ECO:0007669"/>
    <property type="project" value="UniProtKB-KW"/>
</dbReference>
<protein>
    <recommendedName>
        <fullName evidence="4">lysozyme</fullName>
        <ecNumber evidence="4">3.2.1.17</ecNumber>
    </recommendedName>
</protein>
<dbReference type="InterPro" id="IPR001916">
    <property type="entry name" value="Glyco_hydro_22"/>
</dbReference>
<dbReference type="GO" id="GO:0031640">
    <property type="term" value="P:killing of cells of another organism"/>
    <property type="evidence" value="ECO:0007669"/>
    <property type="project" value="UniProtKB-KW"/>
</dbReference>
<evidence type="ECO:0000256" key="6">
    <source>
        <dbReference type="ARBA" id="ARBA00022638"/>
    </source>
</evidence>
<dbReference type="PRINTS" id="PR00135">
    <property type="entry name" value="LYZLACT"/>
</dbReference>
<keyword evidence="7" id="KW-0378">Hydrolase</keyword>
<dbReference type="Proteomes" id="UP000694722">
    <property type="component" value="Unplaced"/>
</dbReference>
<name>A0A8D1A5S0_PIG</name>
<dbReference type="AlphaFoldDB" id="A0A8D1A5S0"/>
<evidence type="ECO:0000256" key="7">
    <source>
        <dbReference type="ARBA" id="ARBA00022801"/>
    </source>
</evidence>
<comment type="similarity">
    <text evidence="3 10">Belongs to the glycosyl hydrolase 22 family.</text>
</comment>
<evidence type="ECO:0000256" key="4">
    <source>
        <dbReference type="ARBA" id="ARBA00012732"/>
    </source>
</evidence>
<evidence type="ECO:0000313" key="12">
    <source>
        <dbReference type="Ensembl" id="ENSSSCP00035025522.1"/>
    </source>
</evidence>
<dbReference type="PRINTS" id="PR00137">
    <property type="entry name" value="LYSOZYME"/>
</dbReference>
<keyword evidence="8" id="KW-1015">Disulfide bond</keyword>
<feature type="chain" id="PRO_5044685540" description="lysozyme" evidence="11">
    <location>
        <begin position="19"/>
        <end position="138"/>
    </location>
</feature>
<dbReference type="PROSITE" id="PS51348">
    <property type="entry name" value="GLYCOSYL_HYDROL_F22_2"/>
    <property type="match status" value="1"/>
</dbReference>
<dbReference type="InterPro" id="IPR000974">
    <property type="entry name" value="Glyco_hydro_22_lys"/>
</dbReference>
<dbReference type="SUPFAM" id="SSF53955">
    <property type="entry name" value="Lysozyme-like"/>
    <property type="match status" value="1"/>
</dbReference>
<evidence type="ECO:0000256" key="5">
    <source>
        <dbReference type="ARBA" id="ARBA00022529"/>
    </source>
</evidence>
<keyword evidence="6" id="KW-0081">Bacteriolytic enzyme</keyword>
<evidence type="ECO:0000256" key="1">
    <source>
        <dbReference type="ARBA" id="ARBA00000632"/>
    </source>
</evidence>
<dbReference type="Proteomes" id="UP000694720">
    <property type="component" value="Unplaced"/>
</dbReference>
<dbReference type="GO" id="GO:0003796">
    <property type="term" value="F:lysozyme activity"/>
    <property type="evidence" value="ECO:0007669"/>
    <property type="project" value="UniProtKB-EC"/>
</dbReference>
<keyword evidence="9" id="KW-0326">Glycosidase</keyword>
<dbReference type="SMART" id="SM00263">
    <property type="entry name" value="LYZ1"/>
    <property type="match status" value="1"/>
</dbReference>
<accession>A0A8D1A5S0</accession>
<evidence type="ECO:0000313" key="13">
    <source>
        <dbReference type="Proteomes" id="UP000694720"/>
    </source>
</evidence>
<feature type="signal peptide" evidence="11">
    <location>
        <begin position="1"/>
        <end position="18"/>
    </location>
</feature>
<dbReference type="EC" id="3.2.1.17" evidence="4"/>
<evidence type="ECO:0000256" key="2">
    <source>
        <dbReference type="ARBA" id="ARBA00002647"/>
    </source>
</evidence>
<dbReference type="Pfam" id="PF00062">
    <property type="entry name" value="Lys"/>
    <property type="match status" value="1"/>
</dbReference>
<dbReference type="CDD" id="cd16897">
    <property type="entry name" value="LYZ_C"/>
    <property type="match status" value="1"/>
</dbReference>
<keyword evidence="5" id="KW-0929">Antimicrobial</keyword>
<dbReference type="InterPro" id="IPR023346">
    <property type="entry name" value="Lysozyme-like_dom_sf"/>
</dbReference>
<comment type="function">
    <text evidence="2">Lysozymes have primarily a bacteriolytic function; those in tissues and body fluids are associated with the monocyte-macrophage system and enhance the activity of immunoagents.</text>
</comment>
<evidence type="ECO:0000256" key="3">
    <source>
        <dbReference type="ARBA" id="ARBA00010859"/>
    </source>
</evidence>
<dbReference type="FunFam" id="1.10.530.10:FF:000001">
    <property type="entry name" value="Lysozyme C"/>
    <property type="match status" value="1"/>
</dbReference>
<dbReference type="PANTHER" id="PTHR11407:SF28">
    <property type="entry name" value="LYSOZYME C"/>
    <property type="match status" value="1"/>
</dbReference>
<dbReference type="Ensembl" id="ENSSSCT00035063093.1">
    <property type="protein sequence ID" value="ENSSSCP00035025522.1"/>
    <property type="gene ID" value="ENSSSCG00035047368.1"/>
</dbReference>
<evidence type="ECO:0000256" key="10">
    <source>
        <dbReference type="RuleBase" id="RU004440"/>
    </source>
</evidence>
<proteinExistence type="inferred from homology"/>
<evidence type="ECO:0000256" key="11">
    <source>
        <dbReference type="SAM" id="SignalP"/>
    </source>
</evidence>
<dbReference type="Ensembl" id="ENSSSCT00040099201.1">
    <property type="protein sequence ID" value="ENSSSCP00040044410.1"/>
    <property type="gene ID" value="ENSSSCG00040072076.1"/>
</dbReference>
<evidence type="ECO:0000256" key="8">
    <source>
        <dbReference type="ARBA" id="ARBA00023157"/>
    </source>
</evidence>
<reference evidence="12" key="1">
    <citation type="submission" date="2025-05" db="UniProtKB">
        <authorList>
            <consortium name="Ensembl"/>
        </authorList>
    </citation>
    <scope>IDENTIFICATION</scope>
</reference>